<dbReference type="RefSeq" id="YP_009962136.1">
    <property type="nucleotide sequence ID" value="NC_051706.1"/>
</dbReference>
<evidence type="ECO:0000313" key="1">
    <source>
        <dbReference type="EMBL" id="AXC35004.1"/>
    </source>
</evidence>
<sequence length="96" mass="10365">MPAWIPRSSARNPSSIEAMRFTGSMNSAEQIAAWCGGRADFDPKPSDPTDANVSIAIPTLEGTMRASCGDYVIRGVQGEFYPCKPDIFEATYEAAD</sequence>
<name>A0A2Z5H4L8_9CAUD</name>
<reference evidence="2" key="1">
    <citation type="submission" date="2018-05" db="EMBL/GenBank/DDBJ databases">
        <authorList>
            <person name="Lanie J.A."/>
            <person name="Ng W.-L."/>
            <person name="Kazmierczak K.M."/>
            <person name="Andrzejewski T.M."/>
            <person name="Davidsen T.M."/>
            <person name="Wayne K.J."/>
            <person name="Tettelin H."/>
            <person name="Glass J.I."/>
            <person name="Rusch D."/>
            <person name="Podicherti R."/>
            <person name="Tsui H.-C.T."/>
            <person name="Winkler M.E."/>
        </authorList>
    </citation>
    <scope>NUCLEOTIDE SEQUENCE [LARGE SCALE GENOMIC DNA]</scope>
</reference>
<accession>A0A2Z5H4L8</accession>
<gene>
    <name evidence="1" type="primary">96</name>
    <name evidence="1" type="ORF">SEA_SANDALPHON_96</name>
</gene>
<organism evidence="1 2">
    <name type="scientific">Mycobacterium phage Sandalphon</name>
    <dbReference type="NCBI Taxonomy" id="2250367"/>
    <lineage>
        <taxon>Viruses</taxon>
        <taxon>Duplodnaviria</taxon>
        <taxon>Heunggongvirae</taxon>
        <taxon>Uroviricota</taxon>
        <taxon>Caudoviricetes</taxon>
        <taxon>Gracegardnervirinae</taxon>
        <taxon>Cheoctovirus</taxon>
        <taxon>Cheoctovirus sandalphon</taxon>
    </lineage>
</organism>
<dbReference type="KEGG" id="vg:60333705"/>
<dbReference type="Proteomes" id="UP000252280">
    <property type="component" value="Segment"/>
</dbReference>
<dbReference type="GeneID" id="60333705"/>
<evidence type="ECO:0000313" key="2">
    <source>
        <dbReference type="Proteomes" id="UP000252280"/>
    </source>
</evidence>
<dbReference type="EMBL" id="MH371123">
    <property type="protein sequence ID" value="AXC35004.1"/>
    <property type="molecule type" value="Genomic_DNA"/>
</dbReference>
<protein>
    <submittedName>
        <fullName evidence="1">Uncharacterized protein</fullName>
    </submittedName>
</protein>
<keyword evidence="2" id="KW-1185">Reference proteome</keyword>
<proteinExistence type="predicted"/>